<gene>
    <name evidence="3" type="ORF">PEDI_31290</name>
</gene>
<feature type="chain" id="PRO_5042953181" description="Anti-sigma K factor RskA C-terminal domain-containing protein" evidence="1">
    <location>
        <begin position="19"/>
        <end position="298"/>
    </location>
</feature>
<keyword evidence="1" id="KW-0732">Signal</keyword>
<evidence type="ECO:0000313" key="3">
    <source>
        <dbReference type="EMBL" id="GJM62577.1"/>
    </source>
</evidence>
<accession>A0AAN5AL82</accession>
<dbReference type="InterPro" id="IPR018764">
    <property type="entry name" value="RskA_C"/>
</dbReference>
<organism evidence="3 4">
    <name type="scientific">Persicobacter diffluens</name>
    <dbReference type="NCBI Taxonomy" id="981"/>
    <lineage>
        <taxon>Bacteria</taxon>
        <taxon>Pseudomonadati</taxon>
        <taxon>Bacteroidota</taxon>
        <taxon>Cytophagia</taxon>
        <taxon>Cytophagales</taxon>
        <taxon>Persicobacteraceae</taxon>
        <taxon>Persicobacter</taxon>
    </lineage>
</organism>
<dbReference type="PROSITE" id="PS51257">
    <property type="entry name" value="PROKAR_LIPOPROTEIN"/>
    <property type="match status" value="1"/>
</dbReference>
<proteinExistence type="predicted"/>
<evidence type="ECO:0000259" key="2">
    <source>
        <dbReference type="Pfam" id="PF10099"/>
    </source>
</evidence>
<comment type="caution">
    <text evidence="3">The sequence shown here is derived from an EMBL/GenBank/DDBJ whole genome shotgun (WGS) entry which is preliminary data.</text>
</comment>
<dbReference type="AlphaFoldDB" id="A0AAN5AL82"/>
<evidence type="ECO:0000256" key="1">
    <source>
        <dbReference type="SAM" id="SignalP"/>
    </source>
</evidence>
<evidence type="ECO:0000313" key="4">
    <source>
        <dbReference type="Proteomes" id="UP001310022"/>
    </source>
</evidence>
<sequence>MKNLKLNALILALMVLFAACNDDDNGDPVNLPSASTINLDFDGLEDLGADFAYEGWLIVDGAPVSTGTFTVDGDGNLSQSEFEVEMETLESATTFVLSIEPVPDNDPAPAATKLFAGDFVNNSATMSTAPVAASFDNVGGSFIVAAPTGSGDESEAYSGIWFLDPEEGMSSLELPELNDGWKYEGWVVIDGVPVTTGTFTSLEGNDDSAPFSGDGPAPAFPGEDFLLNAPDGLTFPTDIRNRPAVISIEPFPDNSPAPFTLKPLFQTIPEDLDGMGPVNFGDYVEDSFPMGTVSRTIQ</sequence>
<reference evidence="3 4" key="1">
    <citation type="submission" date="2021-12" db="EMBL/GenBank/DDBJ databases">
        <title>Genome sequencing of bacteria with rrn-lacking chromosome and rrn-plasmid.</title>
        <authorList>
            <person name="Anda M."/>
            <person name="Iwasaki W."/>
        </authorList>
    </citation>
    <scope>NUCLEOTIDE SEQUENCE [LARGE SCALE GENOMIC DNA]</scope>
    <source>
        <strain evidence="3 4">NBRC 15940</strain>
    </source>
</reference>
<feature type="domain" description="Anti-sigma K factor RskA C-terminal" evidence="2">
    <location>
        <begin position="33"/>
        <end position="110"/>
    </location>
</feature>
<name>A0AAN5AL82_9BACT</name>
<dbReference type="RefSeq" id="WP_338237844.1">
    <property type="nucleotide sequence ID" value="NZ_BQKE01000002.1"/>
</dbReference>
<keyword evidence="4" id="KW-1185">Reference proteome</keyword>
<protein>
    <recommendedName>
        <fullName evidence="2">Anti-sigma K factor RskA C-terminal domain-containing protein</fullName>
    </recommendedName>
</protein>
<dbReference type="GO" id="GO:0005886">
    <property type="term" value="C:plasma membrane"/>
    <property type="evidence" value="ECO:0007669"/>
    <property type="project" value="InterPro"/>
</dbReference>
<dbReference type="Proteomes" id="UP001310022">
    <property type="component" value="Unassembled WGS sequence"/>
</dbReference>
<feature type="signal peptide" evidence="1">
    <location>
        <begin position="1"/>
        <end position="18"/>
    </location>
</feature>
<dbReference type="Pfam" id="PF10099">
    <property type="entry name" value="RskA_C"/>
    <property type="match status" value="1"/>
</dbReference>
<dbReference type="EMBL" id="BQKE01000002">
    <property type="protein sequence ID" value="GJM62577.1"/>
    <property type="molecule type" value="Genomic_DNA"/>
</dbReference>